<evidence type="ECO:0000256" key="5">
    <source>
        <dbReference type="ARBA" id="ARBA00023268"/>
    </source>
</evidence>
<organism evidence="9 10">
    <name type="scientific">Cerasicoccus arenae</name>
    <dbReference type="NCBI Taxonomy" id="424488"/>
    <lineage>
        <taxon>Bacteria</taxon>
        <taxon>Pseudomonadati</taxon>
        <taxon>Verrucomicrobiota</taxon>
        <taxon>Opitutia</taxon>
        <taxon>Puniceicoccales</taxon>
        <taxon>Cerasicoccaceae</taxon>
        <taxon>Cerasicoccus</taxon>
    </lineage>
</organism>
<dbReference type="Proteomes" id="UP000642829">
    <property type="component" value="Unassembled WGS sequence"/>
</dbReference>
<evidence type="ECO:0000256" key="3">
    <source>
        <dbReference type="ARBA" id="ARBA00022801"/>
    </source>
</evidence>
<feature type="domain" description="ACT" evidence="7">
    <location>
        <begin position="861"/>
        <end position="939"/>
    </location>
</feature>
<dbReference type="CDD" id="cd05401">
    <property type="entry name" value="NT_GlnE_GlnD_like"/>
    <property type="match status" value="1"/>
</dbReference>
<sequence>MINSLQDPLFRRIRLHAEKRLDFTPDTPPGERLRQLKEYLRLEQEMLHRYHEKGDGGLRVAKARTIMIDILIEYLFKNALAIYERKFGPPPYPVAMLALGGYGRAELCPLSDIDVMFLYPKKVKPDLLKPLQEVLTDQILYPMWDLNLKIGHSSRTVKEAITEAKADQQTLNALLEARLIYGSKELYDEFEKTYRRYYRRADHRAYAKERLEDQAARREKYGGSVFLQEPDIKNGVGGLRDYQNILWMAEVRLGKGSLDTLVEKKFLGDQERKHLIQAYDFLLRVRNEVHFNSKRPNDQLSLEAQPGIAWALGYKQRDIFRRVEAFMQDYYRHANRIYQLSKLLEQRLALSELGPSRGYSFQAVIDSRRIDRQKELDGFLISPKQLSSQDKDVFIQDPTRMIRMFRYLQQYDLEPDLDLRVLLSQSIHMIDAKLMHNESANRTFRSILQTRGNVYPTLLLMHESGVLGRFIPEFGDITCLVQHEFYHRYTADIHTLSCIRKLDEVFREDGVYTPKYHQALLKTETPALLYLILLVHDLGKSDGIQSHCINGVRVAEPILKRLGIDEKRRKIILTIVENHLEMARFWQRHDIDDPITAARFADIVGDEDTLRYLYVHTYCDAAGTASSLWNSYKDSLHESLFRAALENLHHEPDAMVKRRRERKSMIYREIIERRLQGIEKDQIDAHFNLLPERYFIHNDADDIILHIRMVHELLKTISEADSIGSLVPVVDWNNDEDQGLTVVNVVTWDRAGLFYKLAGALTVAGVNILSTKAISRNDHITIDTFYVVAPDGGVVQDSKAEVNFRNHLEQALLHNVDLMPAIKEQAHKLATQFGATKTNRLRAPIPAKVEVYHELSLKRTIVEVQANDHLGLLYQLAYAIFKHGYDIGFARISTERGAALDTFYIEPTRPMAISNADTLVPLRDEIERIIAHDEFEAAG</sequence>
<dbReference type="EC" id="2.7.7.59" evidence="6"/>
<protein>
    <recommendedName>
        <fullName evidence="6">Bifunctional uridylyltransferase/uridylyl-removing enzyme</fullName>
        <shortName evidence="6">UTase/UR</shortName>
    </recommendedName>
    <alternativeName>
        <fullName evidence="6">Bifunctional [protein-PII] modification enzyme</fullName>
    </alternativeName>
    <alternativeName>
        <fullName evidence="6">Bifunctional nitrogen sensor protein</fullName>
    </alternativeName>
    <domain>
        <recommendedName>
            <fullName evidence="6">[Protein-PII] uridylyltransferase</fullName>
            <shortName evidence="6">PII uridylyltransferase</shortName>
            <shortName evidence="6">UTase</shortName>
            <ecNumber evidence="6">2.7.7.59</ecNumber>
        </recommendedName>
    </domain>
    <domain>
        <recommendedName>
            <fullName evidence="6">[Protein-PII]-UMP uridylyl-removing enzyme</fullName>
            <shortName evidence="6">UR</shortName>
            <ecNumber evidence="6">3.1.4.-</ecNumber>
        </recommendedName>
    </domain>
</protein>
<evidence type="ECO:0000259" key="8">
    <source>
        <dbReference type="PROSITE" id="PS51831"/>
    </source>
</evidence>
<comment type="caution">
    <text evidence="9">The sequence shown here is derived from an EMBL/GenBank/DDBJ whole genome shotgun (WGS) entry which is preliminary data.</text>
</comment>
<dbReference type="Gene3D" id="1.20.120.330">
    <property type="entry name" value="Nucleotidyltransferases domain 2"/>
    <property type="match status" value="1"/>
</dbReference>
<dbReference type="Gene3D" id="1.10.3090.10">
    <property type="entry name" value="cca-adding enzyme, domain 2"/>
    <property type="match status" value="1"/>
</dbReference>
<dbReference type="GO" id="GO:0008081">
    <property type="term" value="F:phosphoric diester hydrolase activity"/>
    <property type="evidence" value="ECO:0007669"/>
    <property type="project" value="UniProtKB-UniRule"/>
</dbReference>
<dbReference type="InterPro" id="IPR043519">
    <property type="entry name" value="NT_sf"/>
</dbReference>
<dbReference type="InterPro" id="IPR006674">
    <property type="entry name" value="HD_domain"/>
</dbReference>
<comment type="activity regulation">
    <text evidence="6">Uridylyltransferase (UTase) activity is inhibited by glutamine, while glutamine activates uridylyl-removing (UR) activity.</text>
</comment>
<dbReference type="InterPro" id="IPR002912">
    <property type="entry name" value="ACT_dom"/>
</dbReference>
<dbReference type="InterPro" id="IPR013546">
    <property type="entry name" value="PII_UdlTrfase/GS_AdlTrfase"/>
</dbReference>
<dbReference type="Pfam" id="PF03445">
    <property type="entry name" value="DUF294"/>
    <property type="match status" value="1"/>
</dbReference>
<dbReference type="HAMAP" id="MF_00277">
    <property type="entry name" value="PII_uridylyl_transf"/>
    <property type="match status" value="1"/>
</dbReference>
<comment type="cofactor">
    <cofactor evidence="6">
        <name>Mg(2+)</name>
        <dbReference type="ChEBI" id="CHEBI:18420"/>
    </cofactor>
</comment>
<evidence type="ECO:0000313" key="9">
    <source>
        <dbReference type="EMBL" id="GHC09524.1"/>
    </source>
</evidence>
<dbReference type="Pfam" id="PF08335">
    <property type="entry name" value="GlnD_UR_UTase"/>
    <property type="match status" value="1"/>
</dbReference>
<dbReference type="SUPFAM" id="SSF81593">
    <property type="entry name" value="Nucleotidyltransferase substrate binding subunit/domain"/>
    <property type="match status" value="1"/>
</dbReference>
<evidence type="ECO:0000259" key="7">
    <source>
        <dbReference type="PROSITE" id="PS51671"/>
    </source>
</evidence>
<dbReference type="PIRSF" id="PIRSF006288">
    <property type="entry name" value="PII_uridyltransf"/>
    <property type="match status" value="1"/>
</dbReference>
<comment type="catalytic activity">
    <reaction evidence="6">
        <text>[protein-PII]-uridylyl-L-tyrosine + H2O = [protein-PII]-L-tyrosine + UMP + H(+)</text>
        <dbReference type="Rhea" id="RHEA:48600"/>
        <dbReference type="Rhea" id="RHEA-COMP:12147"/>
        <dbReference type="Rhea" id="RHEA-COMP:12148"/>
        <dbReference type="ChEBI" id="CHEBI:15377"/>
        <dbReference type="ChEBI" id="CHEBI:15378"/>
        <dbReference type="ChEBI" id="CHEBI:46858"/>
        <dbReference type="ChEBI" id="CHEBI:57865"/>
        <dbReference type="ChEBI" id="CHEBI:90602"/>
    </reaction>
</comment>
<dbReference type="InterPro" id="IPR045865">
    <property type="entry name" value="ACT-like_dom_sf"/>
</dbReference>
<dbReference type="EMBL" id="BMXG01000021">
    <property type="protein sequence ID" value="GHC09524.1"/>
    <property type="molecule type" value="Genomic_DNA"/>
</dbReference>
<proteinExistence type="inferred from homology"/>
<dbReference type="GO" id="GO:0006808">
    <property type="term" value="P:regulation of nitrogen utilization"/>
    <property type="evidence" value="ECO:0007669"/>
    <property type="project" value="UniProtKB-UniRule"/>
</dbReference>
<comment type="caution">
    <text evidence="6">Lacks conserved residue(s) required for the propagation of feature annotation.</text>
</comment>
<keyword evidence="10" id="KW-1185">Reference proteome</keyword>
<dbReference type="NCBIfam" id="TIGR01693">
    <property type="entry name" value="UTase_glnD"/>
    <property type="match status" value="1"/>
</dbReference>
<accession>A0A8J3GF79</accession>
<evidence type="ECO:0000313" key="10">
    <source>
        <dbReference type="Proteomes" id="UP000642829"/>
    </source>
</evidence>
<dbReference type="SUPFAM" id="SSF55021">
    <property type="entry name" value="ACT-like"/>
    <property type="match status" value="2"/>
</dbReference>
<evidence type="ECO:0000256" key="4">
    <source>
        <dbReference type="ARBA" id="ARBA00022842"/>
    </source>
</evidence>
<dbReference type="SUPFAM" id="SSF81301">
    <property type="entry name" value="Nucleotidyltransferase"/>
    <property type="match status" value="1"/>
</dbReference>
<evidence type="ECO:0000256" key="1">
    <source>
        <dbReference type="ARBA" id="ARBA00022679"/>
    </source>
</evidence>
<dbReference type="SUPFAM" id="SSF81891">
    <property type="entry name" value="Poly A polymerase C-terminal region-like"/>
    <property type="match status" value="1"/>
</dbReference>
<comment type="similarity">
    <text evidence="6">Belongs to the GlnD family.</text>
</comment>
<dbReference type="EC" id="3.1.4.-" evidence="6"/>
<comment type="domain">
    <text evidence="6">Has four distinct domains: an N-terminal nucleotidyltransferase (NT) domain responsible for UTase activity, a central HD domain that encodes UR activity, and two C-terminal ACT domains that seem to have a role in glutamine sensing.</text>
</comment>
<evidence type="ECO:0000256" key="2">
    <source>
        <dbReference type="ARBA" id="ARBA00022695"/>
    </source>
</evidence>
<reference evidence="9" key="1">
    <citation type="journal article" date="2014" name="Int. J. Syst. Evol. Microbiol.">
        <title>Complete genome sequence of Corynebacterium casei LMG S-19264T (=DSM 44701T), isolated from a smear-ripened cheese.</title>
        <authorList>
            <consortium name="US DOE Joint Genome Institute (JGI-PGF)"/>
            <person name="Walter F."/>
            <person name="Albersmeier A."/>
            <person name="Kalinowski J."/>
            <person name="Ruckert C."/>
        </authorList>
    </citation>
    <scope>NUCLEOTIDE SEQUENCE</scope>
    <source>
        <strain evidence="9">KCTC 12870</strain>
    </source>
</reference>
<gene>
    <name evidence="6 9" type="primary">glnD</name>
    <name evidence="9" type="ORF">GCM10007047_28470</name>
</gene>
<name>A0A8J3GF79_9BACT</name>
<dbReference type="PANTHER" id="PTHR47320:SF1">
    <property type="entry name" value="BIFUNCTIONAL URIDYLYLTRANSFERASE_URIDYLYL-REMOVING ENZYME"/>
    <property type="match status" value="1"/>
</dbReference>
<feature type="domain" description="HD" evidence="8">
    <location>
        <begin position="491"/>
        <end position="613"/>
    </location>
</feature>
<feature type="region of interest" description="Uridylyltransferase" evidence="6">
    <location>
        <begin position="1"/>
        <end position="364"/>
    </location>
</feature>
<dbReference type="PROSITE" id="PS51671">
    <property type="entry name" value="ACT"/>
    <property type="match status" value="2"/>
</dbReference>
<dbReference type="Gene3D" id="3.30.460.10">
    <property type="entry name" value="Beta Polymerase, domain 2"/>
    <property type="match status" value="1"/>
</dbReference>
<keyword evidence="3 6" id="KW-0378">Hydrolase</keyword>
<dbReference type="PANTHER" id="PTHR47320">
    <property type="entry name" value="BIFUNCTIONAL URIDYLYLTRANSFERASE/URIDYLYL-REMOVING ENZYME"/>
    <property type="match status" value="1"/>
</dbReference>
<keyword evidence="5 6" id="KW-0511">Multifunctional enzyme</keyword>
<keyword evidence="1 6" id="KW-0808">Transferase</keyword>
<feature type="domain" description="ACT" evidence="7">
    <location>
        <begin position="742"/>
        <end position="821"/>
    </location>
</feature>
<dbReference type="InterPro" id="IPR010043">
    <property type="entry name" value="UTase/UR"/>
</dbReference>
<dbReference type="CDD" id="cd04873">
    <property type="entry name" value="ACT_UUR-ACR-like"/>
    <property type="match status" value="2"/>
</dbReference>
<dbReference type="GO" id="GO:0008773">
    <property type="term" value="F:[protein-PII] uridylyltransferase activity"/>
    <property type="evidence" value="ECO:0007669"/>
    <property type="project" value="UniProtKB-UniRule"/>
</dbReference>
<comment type="function">
    <text evidence="6">Modifies, by uridylylation and deuridylylation, the PII regulatory proteins (GlnB and homologs), in response to the nitrogen status of the cell that GlnD senses through the glutamine level. Under low glutamine levels, catalyzes the conversion of the PII proteins and UTP to PII-UMP and PPi, while under higher glutamine levels, GlnD hydrolyzes PII-UMP to PII and UMP (deuridylylation). Thus, controls uridylylation state and activity of the PII proteins, and plays an important role in the regulation of nitrogen metabolism.</text>
</comment>
<dbReference type="AlphaFoldDB" id="A0A8J3GF79"/>
<evidence type="ECO:0000256" key="6">
    <source>
        <dbReference type="HAMAP-Rule" id="MF_00277"/>
    </source>
</evidence>
<dbReference type="PROSITE" id="PS51831">
    <property type="entry name" value="HD"/>
    <property type="match status" value="1"/>
</dbReference>
<dbReference type="InterPro" id="IPR005105">
    <property type="entry name" value="GlnD_Uridyltrans_N"/>
</dbReference>
<reference evidence="9" key="2">
    <citation type="submission" date="2020-09" db="EMBL/GenBank/DDBJ databases">
        <authorList>
            <person name="Sun Q."/>
            <person name="Kim S."/>
        </authorList>
    </citation>
    <scope>NUCLEOTIDE SEQUENCE</scope>
    <source>
        <strain evidence="9">KCTC 12870</strain>
    </source>
</reference>
<comment type="catalytic activity">
    <reaction evidence="6">
        <text>[protein-PII]-L-tyrosine + UTP = [protein-PII]-uridylyl-L-tyrosine + diphosphate</text>
        <dbReference type="Rhea" id="RHEA:13673"/>
        <dbReference type="Rhea" id="RHEA-COMP:12147"/>
        <dbReference type="Rhea" id="RHEA-COMP:12148"/>
        <dbReference type="ChEBI" id="CHEBI:33019"/>
        <dbReference type="ChEBI" id="CHEBI:46398"/>
        <dbReference type="ChEBI" id="CHEBI:46858"/>
        <dbReference type="ChEBI" id="CHEBI:90602"/>
        <dbReference type="EC" id="2.7.7.59"/>
    </reaction>
</comment>
<keyword evidence="2 6" id="KW-0548">Nucleotidyltransferase</keyword>
<keyword evidence="4 6" id="KW-0460">Magnesium</keyword>